<keyword evidence="2 6" id="KW-0645">Protease</keyword>
<dbReference type="AlphaFoldDB" id="A0A836CLF5"/>
<dbReference type="EMBL" id="JAFCMP010000046">
    <property type="protein sequence ID" value="KAG5189638.1"/>
    <property type="molecule type" value="Genomic_DNA"/>
</dbReference>
<keyword evidence="10" id="KW-1185">Reference proteome</keyword>
<evidence type="ECO:0000256" key="5">
    <source>
        <dbReference type="ARBA" id="ARBA00045448"/>
    </source>
</evidence>
<dbReference type="Pfam" id="PF02897">
    <property type="entry name" value="Peptidase_S9_N"/>
    <property type="match status" value="2"/>
</dbReference>
<reference evidence="9" key="1">
    <citation type="submission" date="2021-02" db="EMBL/GenBank/DDBJ databases">
        <title>First Annotated Genome of the Yellow-green Alga Tribonema minus.</title>
        <authorList>
            <person name="Mahan K.M."/>
        </authorList>
    </citation>
    <scope>NUCLEOTIDE SEQUENCE</scope>
    <source>
        <strain evidence="9">UTEX B ZZ1240</strain>
    </source>
</reference>
<dbReference type="SUPFAM" id="SSF53474">
    <property type="entry name" value="alpha/beta-Hydrolases"/>
    <property type="match status" value="1"/>
</dbReference>
<keyword evidence="3 6" id="KW-0378">Hydrolase</keyword>
<dbReference type="InterPro" id="IPR023302">
    <property type="entry name" value="Pept_S9A_N"/>
</dbReference>
<organism evidence="9 10">
    <name type="scientific">Tribonema minus</name>
    <dbReference type="NCBI Taxonomy" id="303371"/>
    <lineage>
        <taxon>Eukaryota</taxon>
        <taxon>Sar</taxon>
        <taxon>Stramenopiles</taxon>
        <taxon>Ochrophyta</taxon>
        <taxon>PX clade</taxon>
        <taxon>Xanthophyceae</taxon>
        <taxon>Tribonematales</taxon>
        <taxon>Tribonemataceae</taxon>
        <taxon>Tribonema</taxon>
    </lineage>
</organism>
<dbReference type="Gene3D" id="3.40.50.1820">
    <property type="entry name" value="alpha/beta hydrolase"/>
    <property type="match status" value="2"/>
</dbReference>
<comment type="similarity">
    <text evidence="1 6">Belongs to the peptidase S9A family.</text>
</comment>
<feature type="domain" description="Peptidase S9A N-terminal" evidence="8">
    <location>
        <begin position="450"/>
        <end position="573"/>
    </location>
</feature>
<dbReference type="GO" id="GO:0004252">
    <property type="term" value="F:serine-type endopeptidase activity"/>
    <property type="evidence" value="ECO:0007669"/>
    <property type="project" value="UniProtKB-UniRule"/>
</dbReference>
<dbReference type="InterPro" id="IPR029058">
    <property type="entry name" value="AB_hydrolase_fold"/>
</dbReference>
<proteinExistence type="inferred from homology"/>
<name>A0A836CLF5_9STRA</name>
<accession>A0A836CLF5</accession>
<evidence type="ECO:0000313" key="9">
    <source>
        <dbReference type="EMBL" id="KAG5189638.1"/>
    </source>
</evidence>
<dbReference type="SUPFAM" id="SSF50993">
    <property type="entry name" value="Peptidase/esterase 'gauge' domain"/>
    <property type="match status" value="1"/>
</dbReference>
<evidence type="ECO:0000256" key="4">
    <source>
        <dbReference type="ARBA" id="ARBA00022825"/>
    </source>
</evidence>
<dbReference type="Proteomes" id="UP000664859">
    <property type="component" value="Unassembled WGS sequence"/>
</dbReference>
<dbReference type="PANTHER" id="PTHR11757">
    <property type="entry name" value="PROTEASE FAMILY S9A OLIGOPEPTIDASE"/>
    <property type="match status" value="1"/>
</dbReference>
<dbReference type="InterPro" id="IPR001375">
    <property type="entry name" value="Peptidase_S9_cat"/>
</dbReference>
<dbReference type="Pfam" id="PF00326">
    <property type="entry name" value="Peptidase_S9"/>
    <property type="match status" value="1"/>
</dbReference>
<evidence type="ECO:0000256" key="3">
    <source>
        <dbReference type="ARBA" id="ARBA00022801"/>
    </source>
</evidence>
<dbReference type="PANTHER" id="PTHR11757:SF19">
    <property type="entry name" value="PROLYL ENDOPEPTIDASE-LIKE"/>
    <property type="match status" value="1"/>
</dbReference>
<dbReference type="EC" id="3.4.21.-" evidence="6"/>
<evidence type="ECO:0000259" key="7">
    <source>
        <dbReference type="Pfam" id="PF00326"/>
    </source>
</evidence>
<sequence length="899" mass="99774">MSTSKDSNKGPLVFLLAASVLGVAGALSLRARGRQVMTAPRAAKRAATVKFGRIPGRNRGPNPMDPPKERVDNYFWIRDDNREHPAVIGHLDAENRFTQSSVAHTKDLREALYKEFLSHLKETDDSVPYQHGPFLYYTRTEKGKSYRIYCRKAHKDAPEHVLLDVNQVAEGHSYCDVGGVGPSPDHTIAAYAVDHSGYETYEIRFKDAASGEMTYEIRFRDAATGEMEARARVPSADGNATYSGSFMGSGFEHTCEGMDEVLKDTSGDFTWGADNSVVYYTTMDEEHRPYRLWRHTLGEPQARDAMLYEEVDKLFWMGISKSDSERFVFMSASVRARRGRIARDSVAGKTTNEVHLVDLQGMCPPMAGKTTSEVHLMDLQDVAGKTTSEVHLVDLQGVAGADGHRTARLELVQERRHNVRYRAEHHGNHLYIITNADGCKNRLVVLLCCIITNADGCKNSKLVRCPLDAMGAKNWREVQPYDPARKLDALLCFEKHLLLTGRQGGLKQMWILDPETGSTKPIEQPEAACHAYPSGNYQFKTSTLRFSYGSLVSPSSTYDYDMNSGARTLLKQQEVPGYDKTKYACERLAAVASDGTHVPISMVYSKDVYANGPASCSAPLMLYGYGSYGHSIEPDFDYTRLSYLDRGVVFAMAHIRGGGEMGRSWGVVLTIVHVRGGGEMGRSWYEDEGKLKTKLNTFTDFVACAEHLIAQASSTSTSSESILLSGVSGITAPDRMALCGRSAGGLLVGAVVNMRPDLFRAAVADVPFVDVINSMCDETIPLTVTEWEEWGNPNEAKYHDYMCSYSPYDNIKAQDYPAMLVTGGLWDPRVAYWEPAKFVAKLRELKTDNNPVLLKIDMSAGHFSASDRYKYLQERAFEFAFVLDQLGATALRQGSASKL</sequence>
<gene>
    <name evidence="9" type="ORF">JKP88DRAFT_347625</name>
</gene>
<feature type="domain" description="Peptidase S9A N-terminal" evidence="8">
    <location>
        <begin position="57"/>
        <end position="360"/>
    </location>
</feature>
<dbReference type="GO" id="GO:0006508">
    <property type="term" value="P:proteolysis"/>
    <property type="evidence" value="ECO:0007669"/>
    <property type="project" value="UniProtKB-KW"/>
</dbReference>
<comment type="caution">
    <text evidence="9">The sequence shown here is derived from an EMBL/GenBank/DDBJ whole genome shotgun (WGS) entry which is preliminary data.</text>
</comment>
<dbReference type="InterPro" id="IPR002470">
    <property type="entry name" value="Peptidase_S9A"/>
</dbReference>
<evidence type="ECO:0000313" key="10">
    <source>
        <dbReference type="Proteomes" id="UP000664859"/>
    </source>
</evidence>
<protein>
    <recommendedName>
        <fullName evidence="6">Prolyl endopeptidase</fullName>
        <ecNumber evidence="6">3.4.21.-</ecNumber>
    </recommendedName>
</protein>
<dbReference type="InterPro" id="IPR051543">
    <property type="entry name" value="Serine_Peptidase_S9A"/>
</dbReference>
<evidence type="ECO:0000259" key="8">
    <source>
        <dbReference type="Pfam" id="PF02897"/>
    </source>
</evidence>
<evidence type="ECO:0000256" key="6">
    <source>
        <dbReference type="RuleBase" id="RU368024"/>
    </source>
</evidence>
<dbReference type="OrthoDB" id="248387at2759"/>
<keyword evidence="4 6" id="KW-0720">Serine protease</keyword>
<feature type="domain" description="Peptidase S9 prolyl oligopeptidase catalytic" evidence="7">
    <location>
        <begin position="664"/>
        <end position="888"/>
    </location>
</feature>
<evidence type="ECO:0000256" key="1">
    <source>
        <dbReference type="ARBA" id="ARBA00005228"/>
    </source>
</evidence>
<dbReference type="Gene3D" id="2.130.10.120">
    <property type="entry name" value="Prolyl oligopeptidase, N-terminal domain"/>
    <property type="match status" value="3"/>
</dbReference>
<evidence type="ECO:0000256" key="2">
    <source>
        <dbReference type="ARBA" id="ARBA00022670"/>
    </source>
</evidence>
<dbReference type="PRINTS" id="PR00862">
    <property type="entry name" value="PROLIGOPTASE"/>
</dbReference>
<comment type="function">
    <text evidence="5">Serine peptidase whose precise substrate specificity remains unclear. Does not cleave peptides after a arginine or lysine residue. Regulates trans-Golgi network morphology and sorting by regulating the membrane binding of the AP-1 complex. May play a role in the regulation of synaptic vesicle exocytosis.</text>
</comment>